<feature type="compositionally biased region" description="Basic and acidic residues" evidence="1">
    <location>
        <begin position="36"/>
        <end position="47"/>
    </location>
</feature>
<dbReference type="EMBL" id="SMAR01000059">
    <property type="protein sequence ID" value="TCT28529.1"/>
    <property type="molecule type" value="Genomic_DNA"/>
</dbReference>
<comment type="caution">
    <text evidence="2">The sequence shown here is derived from an EMBL/GenBank/DDBJ whole genome shotgun (WGS) entry which is preliminary data.</text>
</comment>
<evidence type="ECO:0000313" key="3">
    <source>
        <dbReference type="Proteomes" id="UP000295097"/>
    </source>
</evidence>
<accession>A0A4R3NES0</accession>
<evidence type="ECO:0000256" key="1">
    <source>
        <dbReference type="SAM" id="MobiDB-lite"/>
    </source>
</evidence>
<name>A0A4R3NES0_9HYPH</name>
<organism evidence="2 3">
    <name type="scientific">Martelella mediterranea</name>
    <dbReference type="NCBI Taxonomy" id="293089"/>
    <lineage>
        <taxon>Bacteria</taxon>
        <taxon>Pseudomonadati</taxon>
        <taxon>Pseudomonadota</taxon>
        <taxon>Alphaproteobacteria</taxon>
        <taxon>Hyphomicrobiales</taxon>
        <taxon>Aurantimonadaceae</taxon>
        <taxon>Martelella</taxon>
    </lineage>
</organism>
<sequence>MTNPRDILVFKCLVGRVSSRHVRTAPDRRRSAHLGDQADRLDDQHAENEGIAECRGRAGFFRGPLDLDIGVAERQMIVEKEVDFLIELLARGMTR</sequence>
<proteinExistence type="predicted"/>
<reference evidence="2 3" key="1">
    <citation type="submission" date="2019-03" db="EMBL/GenBank/DDBJ databases">
        <title>Freshwater and sediment microbial communities from various areas in North America, analyzing microbe dynamics in response to fracking.</title>
        <authorList>
            <person name="Lamendella R."/>
        </authorList>
    </citation>
    <scope>NUCLEOTIDE SEQUENCE [LARGE SCALE GENOMIC DNA]</scope>
    <source>
        <strain evidence="2 3">175.2</strain>
    </source>
</reference>
<dbReference type="Proteomes" id="UP000295097">
    <property type="component" value="Unassembled WGS sequence"/>
</dbReference>
<gene>
    <name evidence="2" type="ORF">EDC90_10592</name>
</gene>
<protein>
    <submittedName>
        <fullName evidence="2">Uncharacterized protein</fullName>
    </submittedName>
</protein>
<dbReference type="AlphaFoldDB" id="A0A4R3NES0"/>
<keyword evidence="3" id="KW-1185">Reference proteome</keyword>
<feature type="region of interest" description="Disordered" evidence="1">
    <location>
        <begin position="24"/>
        <end position="47"/>
    </location>
</feature>
<evidence type="ECO:0000313" key="2">
    <source>
        <dbReference type="EMBL" id="TCT28529.1"/>
    </source>
</evidence>